<gene>
    <name evidence="2" type="ORF">HYALB_00001378</name>
</gene>
<comment type="caution">
    <text evidence="2">The sequence shown here is derived from an EMBL/GenBank/DDBJ whole genome shotgun (WGS) entry which is preliminary data.</text>
</comment>
<dbReference type="Proteomes" id="UP000701801">
    <property type="component" value="Unassembled WGS sequence"/>
</dbReference>
<reference evidence="2" key="1">
    <citation type="submission" date="2021-07" db="EMBL/GenBank/DDBJ databases">
        <authorList>
            <person name="Durling M."/>
        </authorList>
    </citation>
    <scope>NUCLEOTIDE SEQUENCE</scope>
</reference>
<feature type="region of interest" description="Disordered" evidence="1">
    <location>
        <begin position="39"/>
        <end position="62"/>
    </location>
</feature>
<dbReference type="EMBL" id="CAJVRM010000015">
    <property type="protein sequence ID" value="CAG8971215.1"/>
    <property type="molecule type" value="Genomic_DNA"/>
</dbReference>
<accession>A0A9N9LDI3</accession>
<organism evidence="2 3">
    <name type="scientific">Hymenoscyphus albidus</name>
    <dbReference type="NCBI Taxonomy" id="595503"/>
    <lineage>
        <taxon>Eukaryota</taxon>
        <taxon>Fungi</taxon>
        <taxon>Dikarya</taxon>
        <taxon>Ascomycota</taxon>
        <taxon>Pezizomycotina</taxon>
        <taxon>Leotiomycetes</taxon>
        <taxon>Helotiales</taxon>
        <taxon>Helotiaceae</taxon>
        <taxon>Hymenoscyphus</taxon>
    </lineage>
</organism>
<dbReference type="AlphaFoldDB" id="A0A9N9LDI3"/>
<evidence type="ECO:0000313" key="3">
    <source>
        <dbReference type="Proteomes" id="UP000701801"/>
    </source>
</evidence>
<protein>
    <submittedName>
        <fullName evidence="2">Uncharacterized protein</fullName>
    </submittedName>
</protein>
<proteinExistence type="predicted"/>
<feature type="compositionally biased region" description="Polar residues" evidence="1">
    <location>
        <begin position="51"/>
        <end position="62"/>
    </location>
</feature>
<keyword evidence="3" id="KW-1185">Reference proteome</keyword>
<evidence type="ECO:0000256" key="1">
    <source>
        <dbReference type="SAM" id="MobiDB-lite"/>
    </source>
</evidence>
<sequence length="197" mass="22994">MEFKPRVVKPKLDTLQWPSKRPFWWLVYEPKSTRTPIGMSRVPGALKNAPRNPSDTSQTDQQRIQPIAWTPPVINFDHSVDSVYFPYKPFKCFTFDELLKREQRAPFQHMAVESEVLTWIQIVGHCFNGPTRSLSGCVTRIRRHSIMLLSTRAMEIPDISEILWNQRNTCSTEPQPYQRSKPRLEDSIVPAHNYKLS</sequence>
<name>A0A9N9LDI3_9HELO</name>
<evidence type="ECO:0000313" key="2">
    <source>
        <dbReference type="EMBL" id="CAG8971215.1"/>
    </source>
</evidence>